<dbReference type="eggNOG" id="KOG2519">
    <property type="taxonomic scope" value="Eukaryota"/>
</dbReference>
<feature type="compositionally biased region" description="Basic residues" evidence="6">
    <location>
        <begin position="631"/>
        <end position="640"/>
    </location>
</feature>
<evidence type="ECO:0000313" key="9">
    <source>
        <dbReference type="Proteomes" id="UP000054350"/>
    </source>
</evidence>
<organism evidence="8 9">
    <name type="scientific">Allomyces macrogynus (strain ATCC 38327)</name>
    <name type="common">Allomyces javanicus var. macrogynus</name>
    <dbReference type="NCBI Taxonomy" id="578462"/>
    <lineage>
        <taxon>Eukaryota</taxon>
        <taxon>Fungi</taxon>
        <taxon>Fungi incertae sedis</taxon>
        <taxon>Blastocladiomycota</taxon>
        <taxon>Blastocladiomycetes</taxon>
        <taxon>Blastocladiales</taxon>
        <taxon>Blastocladiaceae</taxon>
        <taxon>Allomyces</taxon>
    </lineage>
</organism>
<evidence type="ECO:0000256" key="4">
    <source>
        <dbReference type="ARBA" id="ARBA00022801"/>
    </source>
</evidence>
<evidence type="ECO:0000256" key="5">
    <source>
        <dbReference type="ARBA" id="ARBA00022842"/>
    </source>
</evidence>
<dbReference type="InterPro" id="IPR006086">
    <property type="entry name" value="XPG-I_dom"/>
</dbReference>
<evidence type="ECO:0000256" key="6">
    <source>
        <dbReference type="SAM" id="MobiDB-lite"/>
    </source>
</evidence>
<dbReference type="PRINTS" id="PR00853">
    <property type="entry name" value="XPGRADSUPER"/>
</dbReference>
<dbReference type="InterPro" id="IPR029060">
    <property type="entry name" value="PIN-like_dom_sf"/>
</dbReference>
<dbReference type="Pfam" id="PF00867">
    <property type="entry name" value="XPG_I"/>
    <property type="match status" value="1"/>
</dbReference>
<dbReference type="Pfam" id="PF00752">
    <property type="entry name" value="XPG_N"/>
    <property type="match status" value="1"/>
</dbReference>
<dbReference type="GO" id="GO:0017108">
    <property type="term" value="F:5'-flap endonuclease activity"/>
    <property type="evidence" value="ECO:0007669"/>
    <property type="project" value="TreeGrafter"/>
</dbReference>
<feature type="domain" description="XPG N-terminal" evidence="7">
    <location>
        <begin position="1"/>
        <end position="104"/>
    </location>
</feature>
<dbReference type="EMBL" id="GG745328">
    <property type="protein sequence ID" value="KNE54698.1"/>
    <property type="molecule type" value="Genomic_DNA"/>
</dbReference>
<reference evidence="9" key="2">
    <citation type="submission" date="2009-11" db="EMBL/GenBank/DDBJ databases">
        <title>The Genome Sequence of Allomyces macrogynus strain ATCC 38327.</title>
        <authorList>
            <consortium name="The Broad Institute Genome Sequencing Platform"/>
            <person name="Russ C."/>
            <person name="Cuomo C."/>
            <person name="Shea T."/>
            <person name="Young S.K."/>
            <person name="Zeng Q."/>
            <person name="Koehrsen M."/>
            <person name="Haas B."/>
            <person name="Borodovsky M."/>
            <person name="Guigo R."/>
            <person name="Alvarado L."/>
            <person name="Berlin A."/>
            <person name="Borenstein D."/>
            <person name="Chen Z."/>
            <person name="Engels R."/>
            <person name="Freedman E."/>
            <person name="Gellesch M."/>
            <person name="Goldberg J."/>
            <person name="Griggs A."/>
            <person name="Gujja S."/>
            <person name="Heiman D."/>
            <person name="Hepburn T."/>
            <person name="Howarth C."/>
            <person name="Jen D."/>
            <person name="Larson L."/>
            <person name="Lewis B."/>
            <person name="Mehta T."/>
            <person name="Park D."/>
            <person name="Pearson M."/>
            <person name="Roberts A."/>
            <person name="Saif S."/>
            <person name="Shenoy N."/>
            <person name="Sisk P."/>
            <person name="Stolte C."/>
            <person name="Sykes S."/>
            <person name="Walk T."/>
            <person name="White J."/>
            <person name="Yandava C."/>
            <person name="Burger G."/>
            <person name="Gray M.W."/>
            <person name="Holland P.W.H."/>
            <person name="King N."/>
            <person name="Lang F.B.F."/>
            <person name="Roger A.J."/>
            <person name="Ruiz-Trillo I."/>
            <person name="Lander E."/>
            <person name="Nusbaum C."/>
        </authorList>
    </citation>
    <scope>NUCLEOTIDE SEQUENCE [LARGE SCALE GENOMIC DNA]</scope>
    <source>
        <strain evidence="9">ATCC 38327</strain>
    </source>
</reference>
<accession>A0A0L0RWG9</accession>
<dbReference type="SUPFAM" id="SSF47807">
    <property type="entry name" value="5' to 3' exonuclease, C-terminal subdomain"/>
    <property type="match status" value="1"/>
</dbReference>
<evidence type="ECO:0000259" key="7">
    <source>
        <dbReference type="SMART" id="SM00485"/>
    </source>
</evidence>
<evidence type="ECO:0000313" key="8">
    <source>
        <dbReference type="EMBL" id="KNE54698.1"/>
    </source>
</evidence>
<dbReference type="GO" id="GO:0008409">
    <property type="term" value="F:5'-3' exonuclease activity"/>
    <property type="evidence" value="ECO:0007669"/>
    <property type="project" value="TreeGrafter"/>
</dbReference>
<dbReference type="OMA" id="TEEDESC"/>
<dbReference type="STRING" id="578462.A0A0L0RWG9"/>
<dbReference type="Proteomes" id="UP000054350">
    <property type="component" value="Unassembled WGS sequence"/>
</dbReference>
<dbReference type="InterPro" id="IPR006084">
    <property type="entry name" value="XPG/Rad2"/>
</dbReference>
<comment type="cofactor">
    <cofactor evidence="1">
        <name>Mg(2+)</name>
        <dbReference type="ChEBI" id="CHEBI:18420"/>
    </cofactor>
</comment>
<dbReference type="PANTHER" id="PTHR11081">
    <property type="entry name" value="FLAP ENDONUCLEASE FAMILY MEMBER"/>
    <property type="match status" value="1"/>
</dbReference>
<dbReference type="CDD" id="cd09897">
    <property type="entry name" value="H3TH_FEN1-XPG-like"/>
    <property type="match status" value="1"/>
</dbReference>
<dbReference type="Gene3D" id="1.10.150.20">
    <property type="entry name" value="5' to 3' exonuclease, C-terminal subdomain"/>
    <property type="match status" value="1"/>
</dbReference>
<evidence type="ECO:0000256" key="2">
    <source>
        <dbReference type="ARBA" id="ARBA00022722"/>
    </source>
</evidence>
<dbReference type="PANTHER" id="PTHR11081:SF69">
    <property type="entry name" value="XP-G FAMILY NUCLEASE"/>
    <property type="match status" value="1"/>
</dbReference>
<dbReference type="SMART" id="SM00485">
    <property type="entry name" value="XPGN"/>
    <property type="match status" value="1"/>
</dbReference>
<name>A0A0L0RWG9_ALLM3</name>
<keyword evidence="2" id="KW-0540">Nuclease</keyword>
<sequence length="670" mass="72135">MGIKNLLKFIRDKHPYCYRPLSISALRGQTVAIDGTLTLNRFWFAAQSQRADSAPRLCVQYTNNMLDYLAYHQITPIVVFDGAMRPVAKEKVAHRERAARRARSLELRDAAEIGEEFIRDVMLRHGFENVPGVGVAAPAQEVEVAAETAEQVEGVPPSVEIAATVTATVDGEGDFTLTVDEMITSAVEPVAASDLGLDSRPTVPAPQRVGMGHPATVTPIMVEEGATAPFALRPSVTEMAASPHLTPTVTESAELPPSQSTVSVVDEPGLLQPTVQSVDAEMIAQVSVVGEPISDAPVSLDALNAALERMALDVPGATPAATVQPPEPVRVPLAPPVPLSTLANLGTFRSRVAKTLQELDAATEATPEQLNAWVKSLARERTRLDASTRGPDMEVVDTLETLLTARGIPVVYAPARTEAEQVCGALVHLGHAQWVATEDSDVHVFWPKLPVVHNLYRTDKAPMALAPPDPYLLEALKLRDLNALIDFAVVCGCDYSGGIRNIGPVKGLALVQQFGSLEKALEANPALREQCDESFAPEEARTVFKHSLLDLDEVNEVAVFAKERAAASINAEQEVKILEQFQVRPFDVVAFDEGVASALDAAVAQYGAAVTGINDLLPLPVEMRAPAPEKSKRKPRLSRKRVAEGIDTDQLAPNEVVAECWHPPETPANR</sequence>
<dbReference type="VEuPathDB" id="FungiDB:AMAG_00657"/>
<dbReference type="GO" id="GO:0003677">
    <property type="term" value="F:DNA binding"/>
    <property type="evidence" value="ECO:0007669"/>
    <property type="project" value="InterPro"/>
</dbReference>
<dbReference type="GO" id="GO:0005737">
    <property type="term" value="C:cytoplasm"/>
    <property type="evidence" value="ECO:0007669"/>
    <property type="project" value="TreeGrafter"/>
</dbReference>
<protein>
    <recommendedName>
        <fullName evidence="7">XPG N-terminal domain-containing protein</fullName>
    </recommendedName>
</protein>
<feature type="region of interest" description="Disordered" evidence="6">
    <location>
        <begin position="624"/>
        <end position="645"/>
    </location>
</feature>
<reference evidence="8 9" key="1">
    <citation type="submission" date="2009-11" db="EMBL/GenBank/DDBJ databases">
        <title>Annotation of Allomyces macrogynus ATCC 38327.</title>
        <authorList>
            <consortium name="The Broad Institute Genome Sequencing Platform"/>
            <person name="Russ C."/>
            <person name="Cuomo C."/>
            <person name="Burger G."/>
            <person name="Gray M.W."/>
            <person name="Holland P.W.H."/>
            <person name="King N."/>
            <person name="Lang F.B.F."/>
            <person name="Roger A.J."/>
            <person name="Ruiz-Trillo I."/>
            <person name="Young S.K."/>
            <person name="Zeng Q."/>
            <person name="Gargeya S."/>
            <person name="Fitzgerald M."/>
            <person name="Haas B."/>
            <person name="Abouelleil A."/>
            <person name="Alvarado L."/>
            <person name="Arachchi H.M."/>
            <person name="Berlin A."/>
            <person name="Chapman S.B."/>
            <person name="Gearin G."/>
            <person name="Goldberg J."/>
            <person name="Griggs A."/>
            <person name="Gujja S."/>
            <person name="Hansen M."/>
            <person name="Heiman D."/>
            <person name="Howarth C."/>
            <person name="Larimer J."/>
            <person name="Lui A."/>
            <person name="MacDonald P.J.P."/>
            <person name="McCowen C."/>
            <person name="Montmayeur A."/>
            <person name="Murphy C."/>
            <person name="Neiman D."/>
            <person name="Pearson M."/>
            <person name="Priest M."/>
            <person name="Roberts A."/>
            <person name="Saif S."/>
            <person name="Shea T."/>
            <person name="Sisk P."/>
            <person name="Stolte C."/>
            <person name="Sykes S."/>
            <person name="Wortman J."/>
            <person name="Nusbaum C."/>
            <person name="Birren B."/>
        </authorList>
    </citation>
    <scope>NUCLEOTIDE SEQUENCE [LARGE SCALE GENOMIC DNA]</scope>
    <source>
        <strain evidence="8 9">ATCC 38327</strain>
    </source>
</reference>
<dbReference type="GO" id="GO:0006281">
    <property type="term" value="P:DNA repair"/>
    <property type="evidence" value="ECO:0007669"/>
    <property type="project" value="UniProtKB-ARBA"/>
</dbReference>
<dbReference type="GO" id="GO:0005634">
    <property type="term" value="C:nucleus"/>
    <property type="evidence" value="ECO:0007669"/>
    <property type="project" value="TreeGrafter"/>
</dbReference>
<keyword evidence="3" id="KW-0479">Metal-binding</keyword>
<gene>
    <name evidence="8" type="ORF">AMAG_00657</name>
</gene>
<dbReference type="SUPFAM" id="SSF88723">
    <property type="entry name" value="PIN domain-like"/>
    <property type="match status" value="1"/>
</dbReference>
<keyword evidence="9" id="KW-1185">Reference proteome</keyword>
<dbReference type="InterPro" id="IPR036279">
    <property type="entry name" value="5-3_exonuclease_C_sf"/>
</dbReference>
<evidence type="ECO:0000256" key="1">
    <source>
        <dbReference type="ARBA" id="ARBA00001946"/>
    </source>
</evidence>
<dbReference type="OrthoDB" id="31113at2759"/>
<proteinExistence type="predicted"/>
<dbReference type="GO" id="GO:0046872">
    <property type="term" value="F:metal ion binding"/>
    <property type="evidence" value="ECO:0007669"/>
    <property type="project" value="UniProtKB-KW"/>
</dbReference>
<dbReference type="Gene3D" id="3.40.50.1010">
    <property type="entry name" value="5'-nuclease"/>
    <property type="match status" value="2"/>
</dbReference>
<keyword evidence="4" id="KW-0378">Hydrolase</keyword>
<dbReference type="SMART" id="SM00279">
    <property type="entry name" value="HhH2"/>
    <property type="match status" value="1"/>
</dbReference>
<dbReference type="InterPro" id="IPR008918">
    <property type="entry name" value="HhH2"/>
</dbReference>
<dbReference type="AlphaFoldDB" id="A0A0L0RWG9"/>
<dbReference type="InterPro" id="IPR006085">
    <property type="entry name" value="XPG_DNA_repair_N"/>
</dbReference>
<keyword evidence="5" id="KW-0460">Magnesium</keyword>
<evidence type="ECO:0000256" key="3">
    <source>
        <dbReference type="ARBA" id="ARBA00022723"/>
    </source>
</evidence>